<dbReference type="Gene3D" id="3.30.930.10">
    <property type="entry name" value="Bira Bifunctional Protein, Domain 2"/>
    <property type="match status" value="1"/>
</dbReference>
<dbReference type="InterPro" id="IPR004408">
    <property type="entry name" value="Biotin_CoA_COase_ligase"/>
</dbReference>
<comment type="caution">
    <text evidence="3">The sequence shown here is derived from an EMBL/GenBank/DDBJ whole genome shotgun (WGS) entry which is preliminary data.</text>
</comment>
<keyword evidence="1 3" id="KW-0436">Ligase</keyword>
<evidence type="ECO:0000313" key="4">
    <source>
        <dbReference type="Proteomes" id="UP000316008"/>
    </source>
</evidence>
<evidence type="ECO:0000313" key="3">
    <source>
        <dbReference type="EMBL" id="TSJ40052.1"/>
    </source>
</evidence>
<evidence type="ECO:0000259" key="2">
    <source>
        <dbReference type="PROSITE" id="PS51733"/>
    </source>
</evidence>
<dbReference type="SUPFAM" id="SSF55681">
    <property type="entry name" value="Class II aaRS and biotin synthetases"/>
    <property type="match status" value="1"/>
</dbReference>
<protein>
    <submittedName>
        <fullName evidence="3">Biotin--[acetyl-CoA-carboxylase] ligase</fullName>
        <ecNumber evidence="3">6.3.4.15</ecNumber>
    </submittedName>
</protein>
<dbReference type="OrthoDB" id="9807064at2"/>
<dbReference type="PANTHER" id="PTHR12835">
    <property type="entry name" value="BIOTIN PROTEIN LIGASE"/>
    <property type="match status" value="1"/>
</dbReference>
<dbReference type="Gene3D" id="2.30.30.100">
    <property type="match status" value="1"/>
</dbReference>
<dbReference type="EMBL" id="VLPL01000009">
    <property type="protein sequence ID" value="TSJ40052.1"/>
    <property type="molecule type" value="Genomic_DNA"/>
</dbReference>
<sequence length="253" mass="28500">MIGQQIIQIHEVDSTNNYAAKLLSEGKLTHGTVILAEHQTAGRGQRGRNWQSIGAKQFTGTYFLKTDFLSVDHLCYLNMSIALAVREMIQSFTRKEVAIKWPNDIFIGSLKIAGILIETNWKNGRVEGAIVGIGVNISPVQSVGYATSLEELSGKSPEVFTVLDALSRSLNGFYHYVQQADFDYLKRTYESFLWKKDEEIVLEERQNPVPFTGIIRGVDQIGNLLVERDGIITVYHNQELNFESNYGRIIPNT</sequence>
<name>A0A556MJK3_9FLAO</name>
<accession>A0A556MJK3</accession>
<dbReference type="EC" id="6.3.4.15" evidence="3"/>
<dbReference type="NCBIfam" id="TIGR00121">
    <property type="entry name" value="birA_ligase"/>
    <property type="match status" value="1"/>
</dbReference>
<organism evidence="3 4">
    <name type="scientific">Fluviicola chungangensis</name>
    <dbReference type="NCBI Taxonomy" id="2597671"/>
    <lineage>
        <taxon>Bacteria</taxon>
        <taxon>Pseudomonadati</taxon>
        <taxon>Bacteroidota</taxon>
        <taxon>Flavobacteriia</taxon>
        <taxon>Flavobacteriales</taxon>
        <taxon>Crocinitomicaceae</taxon>
        <taxon>Fluviicola</taxon>
    </lineage>
</organism>
<dbReference type="Proteomes" id="UP000316008">
    <property type="component" value="Unassembled WGS sequence"/>
</dbReference>
<dbReference type="GO" id="GO:0004077">
    <property type="term" value="F:biotin--[biotin carboxyl-carrier protein] ligase activity"/>
    <property type="evidence" value="ECO:0007669"/>
    <property type="project" value="UniProtKB-EC"/>
</dbReference>
<dbReference type="AlphaFoldDB" id="A0A556MJK3"/>
<reference evidence="3 4" key="1">
    <citation type="submission" date="2019-07" db="EMBL/GenBank/DDBJ databases">
        <authorList>
            <person name="Huq M.A."/>
        </authorList>
    </citation>
    <scope>NUCLEOTIDE SEQUENCE [LARGE SCALE GENOMIC DNA]</scope>
    <source>
        <strain evidence="3 4">MAH-3</strain>
    </source>
</reference>
<dbReference type="InterPro" id="IPR004143">
    <property type="entry name" value="BPL_LPL_catalytic"/>
</dbReference>
<dbReference type="PANTHER" id="PTHR12835:SF5">
    <property type="entry name" value="BIOTIN--PROTEIN LIGASE"/>
    <property type="match status" value="1"/>
</dbReference>
<proteinExistence type="predicted"/>
<dbReference type="GO" id="GO:0005737">
    <property type="term" value="C:cytoplasm"/>
    <property type="evidence" value="ECO:0007669"/>
    <property type="project" value="TreeGrafter"/>
</dbReference>
<dbReference type="InterPro" id="IPR045864">
    <property type="entry name" value="aa-tRNA-synth_II/BPL/LPL"/>
</dbReference>
<gene>
    <name evidence="3" type="ORF">FO442_15750</name>
</gene>
<keyword evidence="4" id="KW-1185">Reference proteome</keyword>
<dbReference type="RefSeq" id="WP_144334180.1">
    <property type="nucleotide sequence ID" value="NZ_VLPL01000009.1"/>
</dbReference>
<feature type="domain" description="BPL/LPL catalytic" evidence="2">
    <location>
        <begin position="1"/>
        <end position="181"/>
    </location>
</feature>
<dbReference type="PROSITE" id="PS51733">
    <property type="entry name" value="BPL_LPL_CATALYTIC"/>
    <property type="match status" value="1"/>
</dbReference>
<evidence type="ECO:0000256" key="1">
    <source>
        <dbReference type="ARBA" id="ARBA00022598"/>
    </source>
</evidence>
<dbReference type="CDD" id="cd16442">
    <property type="entry name" value="BPL"/>
    <property type="match status" value="1"/>
</dbReference>
<dbReference type="Pfam" id="PF03099">
    <property type="entry name" value="BPL_LplA_LipB"/>
    <property type="match status" value="1"/>
</dbReference>